<accession>A0A2I3G0E0</accession>
<dbReference type="PANTHER" id="PTHR23232">
    <property type="entry name" value="KRAB DOMAIN C2H2 ZINC FINGER"/>
    <property type="match status" value="1"/>
</dbReference>
<evidence type="ECO:0000313" key="4">
    <source>
        <dbReference type="Proteomes" id="UP000001073"/>
    </source>
</evidence>
<dbReference type="PROSITE" id="PS50805">
    <property type="entry name" value="KRAB"/>
    <property type="match status" value="1"/>
</dbReference>
<dbReference type="Pfam" id="PF01352">
    <property type="entry name" value="KRAB"/>
    <property type="match status" value="1"/>
</dbReference>
<protein>
    <recommendedName>
        <fullName evidence="2">KRAB domain-containing protein</fullName>
    </recommendedName>
</protein>
<sequence>MEARSTLVPPQASVCFEDVAMAFTQEEWEQLDLAQRTLYREVTLETWEHIVSLGLFLSKSDVISQLEQEEGLCRAEQVAPREKGMLPGTFLGLAIEDRFSLLEGCLIQFPQQLPLAQERGPAKSREGTGPEGSERVWPAC</sequence>
<organism evidence="3 4">
    <name type="scientific">Nomascus leucogenys</name>
    <name type="common">Northern white-cheeked gibbon</name>
    <name type="synonym">Hylobates leucogenys</name>
    <dbReference type="NCBI Taxonomy" id="61853"/>
    <lineage>
        <taxon>Eukaryota</taxon>
        <taxon>Metazoa</taxon>
        <taxon>Chordata</taxon>
        <taxon>Craniata</taxon>
        <taxon>Vertebrata</taxon>
        <taxon>Euteleostomi</taxon>
        <taxon>Mammalia</taxon>
        <taxon>Eutheria</taxon>
        <taxon>Euarchontoglires</taxon>
        <taxon>Primates</taxon>
        <taxon>Haplorrhini</taxon>
        <taxon>Catarrhini</taxon>
        <taxon>Hylobatidae</taxon>
        <taxon>Nomascus</taxon>
    </lineage>
</organism>
<dbReference type="GO" id="GO:0006355">
    <property type="term" value="P:regulation of DNA-templated transcription"/>
    <property type="evidence" value="ECO:0007669"/>
    <property type="project" value="InterPro"/>
</dbReference>
<dbReference type="EMBL" id="ADFV01100544">
    <property type="status" value="NOT_ANNOTATED_CDS"/>
    <property type="molecule type" value="Genomic_DNA"/>
</dbReference>
<reference evidence="3 4" key="1">
    <citation type="submission" date="2012-10" db="EMBL/GenBank/DDBJ databases">
        <authorList>
            <consortium name="Gibbon Genome Sequencing Consortium"/>
        </authorList>
    </citation>
    <scope>NUCLEOTIDE SEQUENCE [LARGE SCALE GENOMIC DNA]</scope>
</reference>
<dbReference type="Proteomes" id="UP000001073">
    <property type="component" value="Chromosome 10"/>
</dbReference>
<dbReference type="Ensembl" id="ENSNLET00000047407.1">
    <property type="protein sequence ID" value="ENSNLEP00000025825.1"/>
    <property type="gene ID" value="ENSNLEG00000028248.1"/>
</dbReference>
<dbReference type="EMBL" id="ADFV01100541">
    <property type="status" value="NOT_ANNOTATED_CDS"/>
    <property type="molecule type" value="Genomic_DNA"/>
</dbReference>
<gene>
    <name evidence="3" type="primary">LOC100580466</name>
</gene>
<reference evidence="3" key="3">
    <citation type="submission" date="2025-09" db="UniProtKB">
        <authorList>
            <consortium name="Ensembl"/>
        </authorList>
    </citation>
    <scope>IDENTIFICATION</scope>
</reference>
<dbReference type="Gene3D" id="6.10.140.140">
    <property type="match status" value="1"/>
</dbReference>
<evidence type="ECO:0000259" key="2">
    <source>
        <dbReference type="PROSITE" id="PS50805"/>
    </source>
</evidence>
<dbReference type="CDD" id="cd07765">
    <property type="entry name" value="KRAB_A-box"/>
    <property type="match status" value="1"/>
</dbReference>
<feature type="domain" description="KRAB" evidence="2">
    <location>
        <begin position="14"/>
        <end position="85"/>
    </location>
</feature>
<feature type="compositionally biased region" description="Basic and acidic residues" evidence="1">
    <location>
        <begin position="120"/>
        <end position="134"/>
    </location>
</feature>
<dbReference type="EMBL" id="ADFV01100542">
    <property type="status" value="NOT_ANNOTATED_CDS"/>
    <property type="molecule type" value="Genomic_DNA"/>
</dbReference>
<keyword evidence="4" id="KW-1185">Reference proteome</keyword>
<evidence type="ECO:0000256" key="1">
    <source>
        <dbReference type="SAM" id="MobiDB-lite"/>
    </source>
</evidence>
<feature type="region of interest" description="Disordered" evidence="1">
    <location>
        <begin position="117"/>
        <end position="140"/>
    </location>
</feature>
<dbReference type="EMBL" id="ADFV01100543">
    <property type="status" value="NOT_ANNOTATED_CDS"/>
    <property type="molecule type" value="Genomic_DNA"/>
</dbReference>
<dbReference type="InterPro" id="IPR001909">
    <property type="entry name" value="KRAB"/>
</dbReference>
<proteinExistence type="predicted"/>
<dbReference type="PANTHER" id="PTHR23232:SF138">
    <property type="entry name" value="KRAB DOMAIN-CONTAINING PROTEIN"/>
    <property type="match status" value="1"/>
</dbReference>
<evidence type="ECO:0000313" key="3">
    <source>
        <dbReference type="Ensembl" id="ENSNLEP00000025825.1"/>
    </source>
</evidence>
<dbReference type="GeneTree" id="ENSGT01150000286941"/>
<dbReference type="InterPro" id="IPR050169">
    <property type="entry name" value="Krueppel_C2H2_ZnF"/>
</dbReference>
<dbReference type="SMART" id="SM00349">
    <property type="entry name" value="KRAB"/>
    <property type="match status" value="1"/>
</dbReference>
<dbReference type="AlphaFoldDB" id="A0A2I3G0E0"/>
<reference evidence="3" key="2">
    <citation type="submission" date="2025-08" db="UniProtKB">
        <authorList>
            <consortium name="Ensembl"/>
        </authorList>
    </citation>
    <scope>IDENTIFICATION</scope>
</reference>
<name>A0A2I3G0E0_NOMLE</name>
<dbReference type="InterPro" id="IPR036051">
    <property type="entry name" value="KRAB_dom_sf"/>
</dbReference>
<dbReference type="SUPFAM" id="SSF109640">
    <property type="entry name" value="KRAB domain (Kruppel-associated box)"/>
    <property type="match status" value="1"/>
</dbReference>